<dbReference type="PANTHER" id="PTHR43747:SF4">
    <property type="entry name" value="FLAVIN-DEPENDENT TRYPTOPHAN HALOGENASE"/>
    <property type="match status" value="1"/>
</dbReference>
<sequence length="499" mass="55717">MSYAVEPDVLESGCDMVRRVIIVGGGTAGWMTAASLSHQLRHLSLDITLVESSDIGTVGVGEATVPAIRDYFRSIDLDIGEVLQEAKGTIKLGIEFTDWKAAGHSFFHPFGMYGVPAGDVGFHHIWHRLRQLGDKADLSEYNLCTQMALNRRFAKPPVQPRVAFEAYDWAIHFDAGLFAKLLRKKAEANGVSRLDALIETVSVGGNGHVDHLYLSDGRKLEGDLFIDCSGFRAIVIQKALGTGFEDWTHWLPCDRAVAIPCEASEDLVPYTRARAQSAGWTWRIPLQHRVGNGYVYSSEYLSAEAAEGALRAQLEGQALADANHIRFTTGHAKRIWNGNCIAIGLSAGFLEPLESTSLVLVQNGIEKLIRLFPETGFKPAVIDEYNRSSTLEYERIRDFIILHYWASQRPEAFWKKFKGMTLPDTLSHKIEVFRASGHLVRYEWESFQDPSWLSMYAGFDIAAYGRDPLADRYDEAQILSIGRQMRSDIAHRVCLAPPL</sequence>
<keyword evidence="2" id="KW-1185">Reference proteome</keyword>
<dbReference type="InterPro" id="IPR036188">
    <property type="entry name" value="FAD/NAD-bd_sf"/>
</dbReference>
<organism evidence="1 2">
    <name type="scientific">Asticcacaulis machinosus</name>
    <dbReference type="NCBI Taxonomy" id="2984211"/>
    <lineage>
        <taxon>Bacteria</taxon>
        <taxon>Pseudomonadati</taxon>
        <taxon>Pseudomonadota</taxon>
        <taxon>Alphaproteobacteria</taxon>
        <taxon>Caulobacterales</taxon>
        <taxon>Caulobacteraceae</taxon>
        <taxon>Asticcacaulis</taxon>
    </lineage>
</organism>
<evidence type="ECO:0000313" key="1">
    <source>
        <dbReference type="EMBL" id="MDC7675575.1"/>
    </source>
</evidence>
<dbReference type="InterPro" id="IPR050816">
    <property type="entry name" value="Flavin-dep_Halogenase_NPB"/>
</dbReference>
<dbReference type="EMBL" id="JAQQKV010000001">
    <property type="protein sequence ID" value="MDC7675575.1"/>
    <property type="molecule type" value="Genomic_DNA"/>
</dbReference>
<reference evidence="1 2" key="1">
    <citation type="submission" date="2023-01" db="EMBL/GenBank/DDBJ databases">
        <title>Novel species of the genus Asticcacaulis isolated from rivers.</title>
        <authorList>
            <person name="Lu H."/>
        </authorList>
    </citation>
    <scope>NUCLEOTIDE SEQUENCE [LARGE SCALE GENOMIC DNA]</scope>
    <source>
        <strain evidence="1 2">LKC15W</strain>
    </source>
</reference>
<protein>
    <submittedName>
        <fullName evidence="1">Tryptophan 7-halogenase</fullName>
    </submittedName>
</protein>
<dbReference type="PANTHER" id="PTHR43747">
    <property type="entry name" value="FAD-BINDING PROTEIN"/>
    <property type="match status" value="1"/>
</dbReference>
<gene>
    <name evidence="1" type="ORF">PQU98_05515</name>
</gene>
<name>A0ABT5HH47_9CAUL</name>
<dbReference type="Pfam" id="PF04820">
    <property type="entry name" value="Trp_halogenase"/>
    <property type="match status" value="1"/>
</dbReference>
<comment type="caution">
    <text evidence="1">The sequence shown here is derived from an EMBL/GenBank/DDBJ whole genome shotgun (WGS) entry which is preliminary data.</text>
</comment>
<dbReference type="PIRSF" id="PIRSF011396">
    <property type="entry name" value="Trp_halogenase"/>
    <property type="match status" value="1"/>
</dbReference>
<dbReference type="Proteomes" id="UP001218579">
    <property type="component" value="Unassembled WGS sequence"/>
</dbReference>
<dbReference type="InterPro" id="IPR006905">
    <property type="entry name" value="Flavin_halogenase"/>
</dbReference>
<evidence type="ECO:0000313" key="2">
    <source>
        <dbReference type="Proteomes" id="UP001218579"/>
    </source>
</evidence>
<dbReference type="Gene3D" id="3.50.50.60">
    <property type="entry name" value="FAD/NAD(P)-binding domain"/>
    <property type="match status" value="1"/>
</dbReference>
<dbReference type="SUPFAM" id="SSF51905">
    <property type="entry name" value="FAD/NAD(P)-binding domain"/>
    <property type="match status" value="1"/>
</dbReference>
<dbReference type="InterPro" id="IPR033856">
    <property type="entry name" value="Trp_halogen"/>
</dbReference>
<proteinExistence type="predicted"/>
<accession>A0ABT5HH47</accession>